<evidence type="ECO:0000313" key="3">
    <source>
        <dbReference type="Proteomes" id="UP000184226"/>
    </source>
</evidence>
<feature type="transmembrane region" description="Helical" evidence="1">
    <location>
        <begin position="193"/>
        <end position="214"/>
    </location>
</feature>
<reference evidence="2 3" key="1">
    <citation type="submission" date="2016-11" db="EMBL/GenBank/DDBJ databases">
        <authorList>
            <person name="Jaros S."/>
            <person name="Januszkiewicz K."/>
            <person name="Wedrychowicz H."/>
        </authorList>
    </citation>
    <scope>NUCLEOTIDE SEQUENCE [LARGE SCALE GENOMIC DNA]</scope>
    <source>
        <strain evidence="2 3">CGMCC 1.10190</strain>
    </source>
</reference>
<dbReference type="STRING" id="658167.SAMN04488135_10139"/>
<dbReference type="EMBL" id="FQXE01000001">
    <property type="protein sequence ID" value="SHG68277.1"/>
    <property type="molecule type" value="Genomic_DNA"/>
</dbReference>
<organism evidence="2 3">
    <name type="scientific">Pollutimonas bauzanensis</name>
    <dbReference type="NCBI Taxonomy" id="658167"/>
    <lineage>
        <taxon>Bacteria</taxon>
        <taxon>Pseudomonadati</taxon>
        <taxon>Pseudomonadota</taxon>
        <taxon>Betaproteobacteria</taxon>
        <taxon>Burkholderiales</taxon>
        <taxon>Alcaligenaceae</taxon>
        <taxon>Pollutimonas</taxon>
    </lineage>
</organism>
<name>A0A1M5LT63_9BURK</name>
<keyword evidence="1" id="KW-0812">Transmembrane</keyword>
<feature type="transmembrane region" description="Helical" evidence="1">
    <location>
        <begin position="103"/>
        <end position="123"/>
    </location>
</feature>
<feature type="transmembrane region" description="Helical" evidence="1">
    <location>
        <begin position="130"/>
        <end position="154"/>
    </location>
</feature>
<protein>
    <submittedName>
        <fullName evidence="2">Uncharacterized protein</fullName>
    </submittedName>
</protein>
<evidence type="ECO:0000256" key="1">
    <source>
        <dbReference type="SAM" id="Phobius"/>
    </source>
</evidence>
<feature type="transmembrane region" description="Helical" evidence="1">
    <location>
        <begin position="70"/>
        <end position="91"/>
    </location>
</feature>
<dbReference type="OrthoDB" id="9904593at2"/>
<keyword evidence="1" id="KW-1133">Transmembrane helix</keyword>
<keyword evidence="1" id="KW-0472">Membrane</keyword>
<evidence type="ECO:0000313" key="2">
    <source>
        <dbReference type="EMBL" id="SHG68277.1"/>
    </source>
</evidence>
<gene>
    <name evidence="2" type="ORF">SAMN04488135_10139</name>
</gene>
<proteinExistence type="predicted"/>
<feature type="transmembrane region" description="Helical" evidence="1">
    <location>
        <begin position="29"/>
        <end position="49"/>
    </location>
</feature>
<keyword evidence="3" id="KW-1185">Reference proteome</keyword>
<dbReference type="Proteomes" id="UP000184226">
    <property type="component" value="Unassembled WGS sequence"/>
</dbReference>
<dbReference type="AlphaFoldDB" id="A0A1M5LT63"/>
<dbReference type="RefSeq" id="WP_073100855.1">
    <property type="nucleotide sequence ID" value="NZ_FQXE01000001.1"/>
</dbReference>
<accession>A0A1M5LT63</accession>
<sequence length="222" mass="23693">MSLVHIPMLILATVSLVLAATQMAQLRPLALLALALAIAGGVLLTGEAASRTSLAEVSRWLSDPQRRLDLSALLLLEALLFGSHAVMAAQGGTGLLWRIVGGFPPPSMLLALFFGQVAAMLTVDGMDYGLVSWVCATTFGALFAVCVLFLRWLLPDQLMRSGLRIVLHVAQAGAGLWLARPAQGMPADPAPAMWGRLGVVAAVVFGLMALGWLWQRRSTWNR</sequence>